<dbReference type="Proteomes" id="UP000653411">
    <property type="component" value="Unassembled WGS sequence"/>
</dbReference>
<dbReference type="RefSeq" id="WP_189266966.1">
    <property type="nucleotide sequence ID" value="NZ_BMML01000020.1"/>
</dbReference>
<keyword evidence="1" id="KW-0812">Transmembrane</keyword>
<feature type="transmembrane region" description="Helical" evidence="1">
    <location>
        <begin position="66"/>
        <end position="87"/>
    </location>
</feature>
<protein>
    <submittedName>
        <fullName evidence="2">Uncharacterized protein</fullName>
    </submittedName>
</protein>
<evidence type="ECO:0000256" key="1">
    <source>
        <dbReference type="SAM" id="Phobius"/>
    </source>
</evidence>
<reference evidence="2" key="1">
    <citation type="journal article" date="2014" name="Int. J. Syst. Evol. Microbiol.">
        <title>Complete genome sequence of Corynebacterium casei LMG S-19264T (=DSM 44701T), isolated from a smear-ripened cheese.</title>
        <authorList>
            <consortium name="US DOE Joint Genome Institute (JGI-PGF)"/>
            <person name="Walter F."/>
            <person name="Albersmeier A."/>
            <person name="Kalinowski J."/>
            <person name="Ruckert C."/>
        </authorList>
    </citation>
    <scope>NUCLEOTIDE SEQUENCE</scope>
    <source>
        <strain evidence="2">CGMCC 4.7110</strain>
    </source>
</reference>
<keyword evidence="3" id="KW-1185">Reference proteome</keyword>
<name>A0A917XJB3_9ACTN</name>
<keyword evidence="1" id="KW-1133">Transmembrane helix</keyword>
<comment type="caution">
    <text evidence="2">The sequence shown here is derived from an EMBL/GenBank/DDBJ whole genome shotgun (WGS) entry which is preliminary data.</text>
</comment>
<reference evidence="2" key="2">
    <citation type="submission" date="2020-09" db="EMBL/GenBank/DDBJ databases">
        <authorList>
            <person name="Sun Q."/>
            <person name="Zhou Y."/>
        </authorList>
    </citation>
    <scope>NUCLEOTIDE SEQUENCE</scope>
    <source>
        <strain evidence="2">CGMCC 4.7110</strain>
    </source>
</reference>
<accession>A0A917XJB3</accession>
<proteinExistence type="predicted"/>
<organism evidence="2 3">
    <name type="scientific">Streptomyces fuscichromogenes</name>
    <dbReference type="NCBI Taxonomy" id="1324013"/>
    <lineage>
        <taxon>Bacteria</taxon>
        <taxon>Bacillati</taxon>
        <taxon>Actinomycetota</taxon>
        <taxon>Actinomycetes</taxon>
        <taxon>Kitasatosporales</taxon>
        <taxon>Streptomycetaceae</taxon>
        <taxon>Streptomyces</taxon>
    </lineage>
</organism>
<dbReference type="AlphaFoldDB" id="A0A917XJB3"/>
<keyword evidence="1" id="KW-0472">Membrane</keyword>
<evidence type="ECO:0000313" key="2">
    <source>
        <dbReference type="EMBL" id="GGN32307.1"/>
    </source>
</evidence>
<evidence type="ECO:0000313" key="3">
    <source>
        <dbReference type="Proteomes" id="UP000653411"/>
    </source>
</evidence>
<dbReference type="EMBL" id="BMML01000020">
    <property type="protein sequence ID" value="GGN32307.1"/>
    <property type="molecule type" value="Genomic_DNA"/>
</dbReference>
<sequence length="193" mass="21292">MNDWMWRQSAEQAHTAMAAADRLAQGLTSGWRPEAMQVPVHLPSGEGCFAQENAQVLQYLEGDGTYAHKTSIGFGFVGLAMTVGTVIGNQSRKRRAMEEAAARFRPVDGGRMYLTNHRFALQGQHQWIDLWFEDIRMSSCDAACVYLTMGHIPPVALRVWPAPYHFTLYRWLAHGQIVHAGQPPAIGPGGSGG</sequence>
<gene>
    <name evidence="2" type="ORF">GCM10011578_070860</name>
</gene>